<gene>
    <name evidence="2" type="ORF">MANES_01G269200v8</name>
</gene>
<evidence type="ECO:0000313" key="2">
    <source>
        <dbReference type="EMBL" id="OAY62453.1"/>
    </source>
</evidence>
<organism evidence="2 3">
    <name type="scientific">Manihot esculenta</name>
    <name type="common">Cassava</name>
    <name type="synonym">Jatropha manihot</name>
    <dbReference type="NCBI Taxonomy" id="3983"/>
    <lineage>
        <taxon>Eukaryota</taxon>
        <taxon>Viridiplantae</taxon>
        <taxon>Streptophyta</taxon>
        <taxon>Embryophyta</taxon>
        <taxon>Tracheophyta</taxon>
        <taxon>Spermatophyta</taxon>
        <taxon>Magnoliopsida</taxon>
        <taxon>eudicotyledons</taxon>
        <taxon>Gunneridae</taxon>
        <taxon>Pentapetalae</taxon>
        <taxon>rosids</taxon>
        <taxon>fabids</taxon>
        <taxon>Malpighiales</taxon>
        <taxon>Euphorbiaceae</taxon>
        <taxon>Crotonoideae</taxon>
        <taxon>Manihoteae</taxon>
        <taxon>Manihot</taxon>
    </lineage>
</organism>
<protein>
    <submittedName>
        <fullName evidence="2">Uncharacterized protein</fullName>
    </submittedName>
</protein>
<evidence type="ECO:0000313" key="3">
    <source>
        <dbReference type="Proteomes" id="UP000091857"/>
    </source>
</evidence>
<keyword evidence="1" id="KW-1133">Transmembrane helix</keyword>
<comment type="caution">
    <text evidence="2">The sequence shown here is derived from an EMBL/GenBank/DDBJ whole genome shotgun (WGS) entry which is preliminary data.</text>
</comment>
<feature type="transmembrane region" description="Helical" evidence="1">
    <location>
        <begin position="20"/>
        <end position="40"/>
    </location>
</feature>
<keyword evidence="1" id="KW-0812">Transmembrane</keyword>
<reference evidence="3" key="1">
    <citation type="journal article" date="2016" name="Nat. Biotechnol.">
        <title>Sequencing wild and cultivated cassava and related species reveals extensive interspecific hybridization and genetic diversity.</title>
        <authorList>
            <person name="Bredeson J.V."/>
            <person name="Lyons J.B."/>
            <person name="Prochnik S.E."/>
            <person name="Wu G.A."/>
            <person name="Ha C.M."/>
            <person name="Edsinger-Gonzales E."/>
            <person name="Grimwood J."/>
            <person name="Schmutz J."/>
            <person name="Rabbi I.Y."/>
            <person name="Egesi C."/>
            <person name="Nauluvula P."/>
            <person name="Lebot V."/>
            <person name="Ndunguru J."/>
            <person name="Mkamilo G."/>
            <person name="Bart R.S."/>
            <person name="Setter T.L."/>
            <person name="Gleadow R.M."/>
            <person name="Kulakow P."/>
            <person name="Ferguson M.E."/>
            <person name="Rounsley S."/>
            <person name="Rokhsar D.S."/>
        </authorList>
    </citation>
    <scope>NUCLEOTIDE SEQUENCE [LARGE SCALE GENOMIC DNA]</scope>
    <source>
        <strain evidence="3">cv. AM560-2</strain>
    </source>
</reference>
<dbReference type="OMA" id="ASHEEWY"/>
<feature type="transmembrane region" description="Helical" evidence="1">
    <location>
        <begin position="88"/>
        <end position="107"/>
    </location>
</feature>
<keyword evidence="1" id="KW-0472">Membrane</keyword>
<proteinExistence type="predicted"/>
<dbReference type="PANTHER" id="PTHR34115">
    <property type="entry name" value="PROTEIN, PUTATIVE-RELATED"/>
    <property type="match status" value="1"/>
</dbReference>
<feature type="transmembrane region" description="Helical" evidence="1">
    <location>
        <begin position="114"/>
        <end position="133"/>
    </location>
</feature>
<accession>A0A2C9WPF7</accession>
<dbReference type="Gramene" id="Manes.01G269200.3.v8.1">
    <property type="protein sequence ID" value="Manes.01G269200.3.v8.1.CDS"/>
    <property type="gene ID" value="Manes.01G269200.v8.1"/>
</dbReference>
<feature type="transmembrane region" description="Helical" evidence="1">
    <location>
        <begin position="61"/>
        <end position="82"/>
    </location>
</feature>
<dbReference type="InterPro" id="IPR053258">
    <property type="entry name" value="Ca-permeable_cation_channel"/>
</dbReference>
<sequence length="156" mass="17562">MPVDHSAALRNHSTNEQTLNLTVALHGINFSVMMVLCPLLQIKYQSESAKTSLEKKSGIMVAFYVVLISYVLTVMKEINLLIQNSVHHAIVIRNLSLYFGSLANVLLVSIIEPLFGVIVFAIWFYCFVIAAYASHEEWYETLMGRGSTEEQNRPPV</sequence>
<dbReference type="Proteomes" id="UP000091857">
    <property type="component" value="Chromosome 1"/>
</dbReference>
<name>A0A2C9WPF7_MANES</name>
<dbReference type="AlphaFoldDB" id="A0A2C9WPF7"/>
<dbReference type="EMBL" id="CM004387">
    <property type="protein sequence ID" value="OAY62453.1"/>
    <property type="molecule type" value="Genomic_DNA"/>
</dbReference>
<evidence type="ECO:0000256" key="1">
    <source>
        <dbReference type="SAM" id="Phobius"/>
    </source>
</evidence>
<dbReference type="PANTHER" id="PTHR34115:SF7">
    <property type="entry name" value="PGG DOMAIN-CONTAINING PROTEIN"/>
    <property type="match status" value="1"/>
</dbReference>
<keyword evidence="3" id="KW-1185">Reference proteome</keyword>